<gene>
    <name evidence="3" type="ORF">CWI81_02935</name>
</gene>
<feature type="region of interest" description="Disordered" evidence="1">
    <location>
        <begin position="233"/>
        <end position="260"/>
    </location>
</feature>
<evidence type="ECO:0000259" key="2">
    <source>
        <dbReference type="PROSITE" id="PS51459"/>
    </source>
</evidence>
<reference evidence="3 4" key="1">
    <citation type="journal article" date="2011" name="Front. Microbiol.">
        <title>Genomic signatures of strain selection and enhancement in Bacillus atrophaeus var. globigii, a historical biowarfare simulant.</title>
        <authorList>
            <person name="Gibbons H.S."/>
            <person name="Broomall S.M."/>
            <person name="McNew L.A."/>
            <person name="Daligault H."/>
            <person name="Chapman C."/>
            <person name="Bruce D."/>
            <person name="Karavis M."/>
            <person name="Krepps M."/>
            <person name="McGregor P.A."/>
            <person name="Hong C."/>
            <person name="Park K.H."/>
            <person name="Akmal A."/>
            <person name="Feldman A."/>
            <person name="Lin J.S."/>
            <person name="Chang W.E."/>
            <person name="Higgs B.W."/>
            <person name="Demirev P."/>
            <person name="Lindquist J."/>
            <person name="Liem A."/>
            <person name="Fochler E."/>
            <person name="Read T.D."/>
            <person name="Tapia R."/>
            <person name="Johnson S."/>
            <person name="Bishop-Lilly K.A."/>
            <person name="Detter C."/>
            <person name="Han C."/>
            <person name="Sozhamannan S."/>
            <person name="Rosenzweig C.N."/>
            <person name="Skowronski E.W."/>
        </authorList>
    </citation>
    <scope>NUCLEOTIDE SEQUENCE [LARGE SCALE GENOMIC DNA]</scope>
    <source>
        <strain evidence="3 4">CL-SP19</strain>
    </source>
</reference>
<dbReference type="PANTHER" id="PTHR13504:SF38">
    <property type="entry name" value="FIDO DOMAIN-CONTAINING PROTEIN"/>
    <property type="match status" value="1"/>
</dbReference>
<dbReference type="SUPFAM" id="SSF46785">
    <property type="entry name" value="Winged helix' DNA-binding domain"/>
    <property type="match status" value="1"/>
</dbReference>
<feature type="compositionally biased region" description="Polar residues" evidence="1">
    <location>
        <begin position="233"/>
        <end position="248"/>
    </location>
</feature>
<accession>A0A432ZJK5</accession>
<name>A0A432ZJK5_9GAMM</name>
<protein>
    <submittedName>
        <fullName evidence="3">Fic family protein</fullName>
    </submittedName>
</protein>
<dbReference type="Gene3D" id="1.10.10.10">
    <property type="entry name" value="Winged helix-like DNA-binding domain superfamily/Winged helix DNA-binding domain"/>
    <property type="match status" value="1"/>
</dbReference>
<dbReference type="PROSITE" id="PS51459">
    <property type="entry name" value="FIDO"/>
    <property type="match status" value="1"/>
</dbReference>
<comment type="caution">
    <text evidence="3">The sequence shown here is derived from an EMBL/GenBank/DDBJ whole genome shotgun (WGS) entry which is preliminary data.</text>
</comment>
<dbReference type="Proteomes" id="UP000287908">
    <property type="component" value="Unassembled WGS sequence"/>
</dbReference>
<dbReference type="Pfam" id="PF13412">
    <property type="entry name" value="HTH_24"/>
    <property type="match status" value="1"/>
</dbReference>
<dbReference type="PANTHER" id="PTHR13504">
    <property type="entry name" value="FIDO DOMAIN-CONTAINING PROTEIN DDB_G0283145"/>
    <property type="match status" value="1"/>
</dbReference>
<evidence type="ECO:0000313" key="3">
    <source>
        <dbReference type="EMBL" id="RUO77452.1"/>
    </source>
</evidence>
<dbReference type="AlphaFoldDB" id="A0A432ZJK5"/>
<dbReference type="InterPro" id="IPR036390">
    <property type="entry name" value="WH_DNA-bd_sf"/>
</dbReference>
<dbReference type="SUPFAM" id="SSF140931">
    <property type="entry name" value="Fic-like"/>
    <property type="match status" value="1"/>
</dbReference>
<dbReference type="InterPro" id="IPR040198">
    <property type="entry name" value="Fido_containing"/>
</dbReference>
<sequence>MPLSNQIITVSPILSRLAEVCEKIGYWEALLGSHSDFSESELLEQKGQASLAFDNLTEPALEQRLLSLYHSIANTNLTSDRDIKNTHNKLLQDHFSQAGSYRSTGMGFYRDNKLVHMTAGANQAAKLTRQLLLTLNDNEHHPLLQAVNFLYEFEFIQPFAQANGCLGRLWFTGLLQQWKPFLLILPFEQQLLKQQHSYYATLKKSVSDNDSNRFISFLLEQIQHCVEQMIESTPNQKVTESSDKSPQLNAELELPEGSENRPTREKLLLLLEQQPQWSAARAAEVLGISARAVEKHISRLKRDGLLDREGSARAGRWRVTRKSTQQLSLPEY</sequence>
<dbReference type="Gene3D" id="1.10.3290.10">
    <property type="entry name" value="Fido-like domain"/>
    <property type="match status" value="1"/>
</dbReference>
<dbReference type="InterPro" id="IPR036388">
    <property type="entry name" value="WH-like_DNA-bd_sf"/>
</dbReference>
<dbReference type="RefSeq" id="WP_126783726.1">
    <property type="nucleotide sequence ID" value="NZ_PIQF01000001.1"/>
</dbReference>
<dbReference type="Pfam" id="PF02661">
    <property type="entry name" value="Fic"/>
    <property type="match status" value="1"/>
</dbReference>
<dbReference type="InterPro" id="IPR003812">
    <property type="entry name" value="Fido"/>
</dbReference>
<organism evidence="3 4">
    <name type="scientific">Idiomarina seosinensis</name>
    <dbReference type="NCBI Taxonomy" id="281739"/>
    <lineage>
        <taxon>Bacteria</taxon>
        <taxon>Pseudomonadati</taxon>
        <taxon>Pseudomonadota</taxon>
        <taxon>Gammaproteobacteria</taxon>
        <taxon>Alteromonadales</taxon>
        <taxon>Idiomarinaceae</taxon>
        <taxon>Idiomarina</taxon>
    </lineage>
</organism>
<proteinExistence type="predicted"/>
<dbReference type="EMBL" id="PIQF01000001">
    <property type="protein sequence ID" value="RUO77452.1"/>
    <property type="molecule type" value="Genomic_DNA"/>
</dbReference>
<evidence type="ECO:0000313" key="4">
    <source>
        <dbReference type="Proteomes" id="UP000287908"/>
    </source>
</evidence>
<dbReference type="InterPro" id="IPR036597">
    <property type="entry name" value="Fido-like_dom_sf"/>
</dbReference>
<dbReference type="OrthoDB" id="9807853at2"/>
<keyword evidence="4" id="KW-1185">Reference proteome</keyword>
<feature type="domain" description="Fido" evidence="2">
    <location>
        <begin position="78"/>
        <end position="220"/>
    </location>
</feature>
<evidence type="ECO:0000256" key="1">
    <source>
        <dbReference type="SAM" id="MobiDB-lite"/>
    </source>
</evidence>